<keyword evidence="1" id="KW-0328">Glycosyltransferase</keyword>
<dbReference type="SMART" id="SM00642">
    <property type="entry name" value="Aamy"/>
    <property type="match status" value="1"/>
</dbReference>
<dbReference type="InterPro" id="IPR045857">
    <property type="entry name" value="O16G_dom_2"/>
</dbReference>
<sequence length="584" mass="66501">MTTDFLSLDELKQKIHVLLQSLYPNSDPEALTEACLGAIGKRLNSDVVAPERLWSERDCLLITYGNSVRESGHKPLDTLQNFLHENLQGVFTAVHILPFFPHSSDDGFAVIDYTQVDPELGEWDDINALAQDFKLMADLVINHVSSQSLWFRNFQYGKEPGRDYFVEADPNYDLSMVVRPRTSPLLRKTDTADGVKHVWCTFSHDQVDVDFRNEKVLLEYLGIIGRYLDEGAQWIRLDAVAFLWKELGTSSIHLPQTHDVVKLIRLLTEYKNAHALLISETNVPNRENLTYFGNSNEAHIIYNFSLPPLVIHALLASDCTYLKSWMMSMPPSPVGCTYLNFTASHDGIGLRPAEGLLSDDELTQMLQTLESFGGKISWRTDADGNAKAYEANISLYDAFKGTYQGTDRWQVERLIASQAIMLAVEGIPAFYFHSLFATPNDYDKLETTGHNRSINRRNWSLSDLNARIQEAGGPGQRVFDELRRLIKIRGKQPAFHPNATQFTLHLRPEIFAFWRQSMRRTQSIFCIYNLSDQQQELNLADINLISTENWQDLISGQVISDLYGKMELAPYQCLWLTNYSDPSA</sequence>
<gene>
    <name evidence="4" type="ORF">QWI16_06965</name>
</gene>
<dbReference type="InterPro" id="IPR013780">
    <property type="entry name" value="Glyco_hydro_b"/>
</dbReference>
<dbReference type="Pfam" id="PF00128">
    <property type="entry name" value="Alpha-amylase"/>
    <property type="match status" value="1"/>
</dbReference>
<dbReference type="Pfam" id="PF16657">
    <property type="entry name" value="Malt_amylase_C"/>
    <property type="match status" value="1"/>
</dbReference>
<name>A0ABT8TFP3_9GAMM</name>
<dbReference type="Gene3D" id="2.60.40.1180">
    <property type="entry name" value="Golgi alpha-mannosidase II"/>
    <property type="match status" value="1"/>
</dbReference>
<dbReference type="PANTHER" id="PTHR38784:SF1">
    <property type="entry name" value="SUCROSE PHOSPHORYLASE"/>
    <property type="match status" value="1"/>
</dbReference>
<evidence type="ECO:0000256" key="2">
    <source>
        <dbReference type="ARBA" id="ARBA00022679"/>
    </source>
</evidence>
<dbReference type="PIRSF" id="PIRSF003059">
    <property type="entry name" value="Sucrose_phosphorylase"/>
    <property type="match status" value="1"/>
</dbReference>
<evidence type="ECO:0000256" key="1">
    <source>
        <dbReference type="ARBA" id="ARBA00022676"/>
    </source>
</evidence>
<dbReference type="PANTHER" id="PTHR38784">
    <property type="entry name" value="SUCROSE PHOSPHORYLASE"/>
    <property type="match status" value="1"/>
</dbReference>
<keyword evidence="2" id="KW-0808">Transferase</keyword>
<evidence type="ECO:0000259" key="3">
    <source>
        <dbReference type="SMART" id="SM00642"/>
    </source>
</evidence>
<evidence type="ECO:0000313" key="5">
    <source>
        <dbReference type="Proteomes" id="UP001168380"/>
    </source>
</evidence>
<dbReference type="Proteomes" id="UP001168380">
    <property type="component" value="Unassembled WGS sequence"/>
</dbReference>
<dbReference type="Gene3D" id="3.90.400.10">
    <property type="entry name" value="Oligo-1,6-glucosidase, Domain 2"/>
    <property type="match status" value="1"/>
</dbReference>
<dbReference type="InterPro" id="IPR032091">
    <property type="entry name" value="Malt_amylase-like_C"/>
</dbReference>
<proteinExistence type="predicted"/>
<dbReference type="RefSeq" id="WP_302712065.1">
    <property type="nucleotide sequence ID" value="NZ_JAULRT010000047.1"/>
</dbReference>
<dbReference type="InterPro" id="IPR033746">
    <property type="entry name" value="GGa_phosphorylase"/>
</dbReference>
<protein>
    <submittedName>
        <fullName evidence="4">Alpha-amylase family glycosyl hydrolase</fullName>
    </submittedName>
</protein>
<dbReference type="CDD" id="cd11356">
    <property type="entry name" value="AmyAc_Sucrose_phosphorylase-like_1"/>
    <property type="match status" value="1"/>
</dbReference>
<feature type="domain" description="Glycosyl hydrolase family 13 catalytic" evidence="3">
    <location>
        <begin position="80"/>
        <end position="418"/>
    </location>
</feature>
<dbReference type="InterPro" id="IPR016377">
    <property type="entry name" value="Sucrose_GGa_phosphorylase-rel"/>
</dbReference>
<accession>A0ABT8TFP3</accession>
<dbReference type="GO" id="GO:0016787">
    <property type="term" value="F:hydrolase activity"/>
    <property type="evidence" value="ECO:0007669"/>
    <property type="project" value="UniProtKB-KW"/>
</dbReference>
<reference evidence="4" key="1">
    <citation type="submission" date="2023-07" db="EMBL/GenBank/DDBJ databases">
        <title>Gilvimarinus algae sp. nov., isolated from the surface of Kelp.</title>
        <authorList>
            <person name="Sun Y.Y."/>
            <person name="Gong Y."/>
            <person name="Du Z.J."/>
        </authorList>
    </citation>
    <scope>NUCLEOTIDE SEQUENCE</scope>
    <source>
        <strain evidence="4">SDUM040014</strain>
    </source>
</reference>
<dbReference type="SUPFAM" id="SSF51445">
    <property type="entry name" value="(Trans)glycosidases"/>
    <property type="match status" value="1"/>
</dbReference>
<dbReference type="InterPro" id="IPR006047">
    <property type="entry name" value="GH13_cat_dom"/>
</dbReference>
<organism evidence="4 5">
    <name type="scientific">Gilvimarinus algae</name>
    <dbReference type="NCBI Taxonomy" id="3058037"/>
    <lineage>
        <taxon>Bacteria</taxon>
        <taxon>Pseudomonadati</taxon>
        <taxon>Pseudomonadota</taxon>
        <taxon>Gammaproteobacteria</taxon>
        <taxon>Cellvibrionales</taxon>
        <taxon>Cellvibrionaceae</taxon>
        <taxon>Gilvimarinus</taxon>
    </lineage>
</organism>
<keyword evidence="5" id="KW-1185">Reference proteome</keyword>
<dbReference type="Gene3D" id="3.20.20.80">
    <property type="entry name" value="Glycosidases"/>
    <property type="match status" value="1"/>
</dbReference>
<dbReference type="InterPro" id="IPR017853">
    <property type="entry name" value="GH"/>
</dbReference>
<keyword evidence="4" id="KW-0378">Hydrolase</keyword>
<evidence type="ECO:0000313" key="4">
    <source>
        <dbReference type="EMBL" id="MDO3381913.1"/>
    </source>
</evidence>
<comment type="caution">
    <text evidence="4">The sequence shown here is derived from an EMBL/GenBank/DDBJ whole genome shotgun (WGS) entry which is preliminary data.</text>
</comment>
<dbReference type="EMBL" id="JAULRT010000047">
    <property type="protein sequence ID" value="MDO3381913.1"/>
    <property type="molecule type" value="Genomic_DNA"/>
</dbReference>